<reference evidence="1 2" key="1">
    <citation type="submission" date="2024-04" db="EMBL/GenBank/DDBJ databases">
        <title>genome sequences of Mucor flavus KT1a and Helicostylum pulchrum KT1b strains isolation_sourced from the surface of a dry-aged beef.</title>
        <authorList>
            <person name="Toyotome T."/>
            <person name="Hosono M."/>
            <person name="Torimaru M."/>
            <person name="Fukuda K."/>
            <person name="Mikami N."/>
        </authorList>
    </citation>
    <scope>NUCLEOTIDE SEQUENCE [LARGE SCALE GENOMIC DNA]</scope>
    <source>
        <strain evidence="1 2">KT1b</strain>
    </source>
</reference>
<keyword evidence="2" id="KW-1185">Reference proteome</keyword>
<dbReference type="Proteomes" id="UP001476247">
    <property type="component" value="Unassembled WGS sequence"/>
</dbReference>
<evidence type="ECO:0000313" key="2">
    <source>
        <dbReference type="Proteomes" id="UP001476247"/>
    </source>
</evidence>
<evidence type="ECO:0000313" key="1">
    <source>
        <dbReference type="EMBL" id="GAA5794741.1"/>
    </source>
</evidence>
<accession>A0ABP9XIZ2</accession>
<dbReference type="EMBL" id="BAABUJ010000004">
    <property type="protein sequence ID" value="GAA5794741.1"/>
    <property type="molecule type" value="Genomic_DNA"/>
</dbReference>
<name>A0ABP9XIZ2_9FUNG</name>
<sequence>MKTTIEEEDETPKIYILESPSPGSTFKEECLLQNYSRSARFTIKGSVTLNPLYTNITFLEHADSLILRCLAYNTFTTEDKAQLLDHIYAASVTYSLDIRRGADDIAFLELLQQMRNTKFNIVGRAVIVLIEGLNDSHSPQTVMEGALATSVYKVVVGYRCNVIHMQKV</sequence>
<proteinExistence type="predicted"/>
<comment type="caution">
    <text evidence="1">The sequence shown here is derived from an EMBL/GenBank/DDBJ whole genome shotgun (WGS) entry which is preliminary data.</text>
</comment>
<gene>
    <name evidence="1" type="ORF">HPULCUR_000087</name>
</gene>
<protein>
    <submittedName>
        <fullName evidence="1">Uncharacterized protein</fullName>
    </submittedName>
</protein>
<organism evidence="1 2">
    <name type="scientific">Helicostylum pulchrum</name>
    <dbReference type="NCBI Taxonomy" id="562976"/>
    <lineage>
        <taxon>Eukaryota</taxon>
        <taxon>Fungi</taxon>
        <taxon>Fungi incertae sedis</taxon>
        <taxon>Mucoromycota</taxon>
        <taxon>Mucoromycotina</taxon>
        <taxon>Mucoromycetes</taxon>
        <taxon>Mucorales</taxon>
        <taxon>Mucorineae</taxon>
        <taxon>Mucoraceae</taxon>
        <taxon>Helicostylum</taxon>
    </lineage>
</organism>